<dbReference type="InterPro" id="IPR002686">
    <property type="entry name" value="Transposase_17"/>
</dbReference>
<dbReference type="PANTHER" id="PTHR36966:SF1">
    <property type="entry name" value="REP-ASSOCIATED TYROSINE TRANSPOSASE"/>
    <property type="match status" value="1"/>
</dbReference>
<keyword evidence="3" id="KW-1185">Reference proteome</keyword>
<dbReference type="AlphaFoldDB" id="A0A1M5YW27"/>
<sequence>MDGGYMDELPRRENIRLKNYDYSQAGYYFITICSKDKKSLFWEVGGTCGRQFEISPLSNIGEIIDLEINKINSIYENVEINKYVIMPNHIHMIIILYNGNGRSKTVPTISRIIQQFKGSISKQIGFSLWQKSFYDHIIRNEQEYQEIWNYIETNPLKWEDDKYYI</sequence>
<evidence type="ECO:0000313" key="3">
    <source>
        <dbReference type="Proteomes" id="UP000184389"/>
    </source>
</evidence>
<dbReference type="InterPro" id="IPR052715">
    <property type="entry name" value="RAYT_transposase"/>
</dbReference>
<dbReference type="GO" id="GO:0043565">
    <property type="term" value="F:sequence-specific DNA binding"/>
    <property type="evidence" value="ECO:0007669"/>
    <property type="project" value="TreeGrafter"/>
</dbReference>
<dbReference type="EMBL" id="FQXR01000016">
    <property type="protein sequence ID" value="SHI16256.1"/>
    <property type="molecule type" value="Genomic_DNA"/>
</dbReference>
<feature type="domain" description="Transposase IS200-like" evidence="1">
    <location>
        <begin position="23"/>
        <end position="154"/>
    </location>
</feature>
<dbReference type="STRING" id="1123281.SAMN02745180_02505"/>
<name>A0A1M5YW27_9FIRM</name>
<dbReference type="GO" id="GO:0004803">
    <property type="term" value="F:transposase activity"/>
    <property type="evidence" value="ECO:0007669"/>
    <property type="project" value="InterPro"/>
</dbReference>
<protein>
    <submittedName>
        <fullName evidence="2">REP element-mobilizing transposase RayT</fullName>
    </submittedName>
</protein>
<reference evidence="2 3" key="1">
    <citation type="submission" date="2016-11" db="EMBL/GenBank/DDBJ databases">
        <authorList>
            <person name="Jaros S."/>
            <person name="Januszkiewicz K."/>
            <person name="Wedrychowicz H."/>
        </authorList>
    </citation>
    <scope>NUCLEOTIDE SEQUENCE [LARGE SCALE GENOMIC DNA]</scope>
    <source>
        <strain evidence="2 3">DSM 13106</strain>
    </source>
</reference>
<dbReference type="InterPro" id="IPR036515">
    <property type="entry name" value="Transposase_17_sf"/>
</dbReference>
<organism evidence="2 3">
    <name type="scientific">Sporanaerobacter acetigenes DSM 13106</name>
    <dbReference type="NCBI Taxonomy" id="1123281"/>
    <lineage>
        <taxon>Bacteria</taxon>
        <taxon>Bacillati</taxon>
        <taxon>Bacillota</taxon>
        <taxon>Tissierellia</taxon>
        <taxon>Tissierellales</taxon>
        <taxon>Sporanaerobacteraceae</taxon>
        <taxon>Sporanaerobacter</taxon>
    </lineage>
</organism>
<dbReference type="PANTHER" id="PTHR36966">
    <property type="entry name" value="REP-ASSOCIATED TYROSINE TRANSPOSASE"/>
    <property type="match status" value="1"/>
</dbReference>
<dbReference type="SUPFAM" id="SSF143422">
    <property type="entry name" value="Transposase IS200-like"/>
    <property type="match status" value="1"/>
</dbReference>
<proteinExistence type="predicted"/>
<gene>
    <name evidence="2" type="ORF">SAMN02745180_02505</name>
</gene>
<dbReference type="SMART" id="SM01321">
    <property type="entry name" value="Y1_Tnp"/>
    <property type="match status" value="1"/>
</dbReference>
<evidence type="ECO:0000259" key="1">
    <source>
        <dbReference type="SMART" id="SM01321"/>
    </source>
</evidence>
<dbReference type="GO" id="GO:0006313">
    <property type="term" value="P:DNA transposition"/>
    <property type="evidence" value="ECO:0007669"/>
    <property type="project" value="InterPro"/>
</dbReference>
<dbReference type="Proteomes" id="UP000184389">
    <property type="component" value="Unassembled WGS sequence"/>
</dbReference>
<evidence type="ECO:0000313" key="2">
    <source>
        <dbReference type="EMBL" id="SHI16256.1"/>
    </source>
</evidence>
<accession>A0A1M5YW27</accession>
<dbReference type="Gene3D" id="3.30.70.1290">
    <property type="entry name" value="Transposase IS200-like"/>
    <property type="match status" value="1"/>
</dbReference>